<evidence type="ECO:0000313" key="2">
    <source>
        <dbReference type="EMBL" id="JAH92633.1"/>
    </source>
</evidence>
<reference evidence="2" key="1">
    <citation type="submission" date="2014-11" db="EMBL/GenBank/DDBJ databases">
        <authorList>
            <person name="Amaro Gonzalez C."/>
        </authorList>
    </citation>
    <scope>NUCLEOTIDE SEQUENCE</scope>
</reference>
<sequence length="93" mass="10983">MDMFTSGYSTRASRSTQERPTVSVIHNMISTHTHTHKSSIENYTTLEPLPPPAGQRHEAFRSEWTIVIIFYRNTQYCYLQERKAFFFLYLNTC</sequence>
<dbReference type="AlphaFoldDB" id="A0A0E9WT19"/>
<protein>
    <submittedName>
        <fullName evidence="2">Uncharacterized protein</fullName>
    </submittedName>
</protein>
<organism evidence="2">
    <name type="scientific">Anguilla anguilla</name>
    <name type="common">European freshwater eel</name>
    <name type="synonym">Muraena anguilla</name>
    <dbReference type="NCBI Taxonomy" id="7936"/>
    <lineage>
        <taxon>Eukaryota</taxon>
        <taxon>Metazoa</taxon>
        <taxon>Chordata</taxon>
        <taxon>Craniata</taxon>
        <taxon>Vertebrata</taxon>
        <taxon>Euteleostomi</taxon>
        <taxon>Actinopterygii</taxon>
        <taxon>Neopterygii</taxon>
        <taxon>Teleostei</taxon>
        <taxon>Anguilliformes</taxon>
        <taxon>Anguillidae</taxon>
        <taxon>Anguilla</taxon>
    </lineage>
</organism>
<dbReference type="EMBL" id="GBXM01015944">
    <property type="protein sequence ID" value="JAH92633.1"/>
    <property type="molecule type" value="Transcribed_RNA"/>
</dbReference>
<accession>A0A0E9WT19</accession>
<proteinExistence type="predicted"/>
<name>A0A0E9WT19_ANGAN</name>
<feature type="region of interest" description="Disordered" evidence="1">
    <location>
        <begin position="1"/>
        <end position="20"/>
    </location>
</feature>
<reference evidence="2" key="2">
    <citation type="journal article" date="2015" name="Fish Shellfish Immunol.">
        <title>Early steps in the European eel (Anguilla anguilla)-Vibrio vulnificus interaction in the gills: Role of the RtxA13 toxin.</title>
        <authorList>
            <person name="Callol A."/>
            <person name="Pajuelo D."/>
            <person name="Ebbesson L."/>
            <person name="Teles M."/>
            <person name="MacKenzie S."/>
            <person name="Amaro C."/>
        </authorList>
    </citation>
    <scope>NUCLEOTIDE SEQUENCE</scope>
</reference>
<evidence type="ECO:0000256" key="1">
    <source>
        <dbReference type="SAM" id="MobiDB-lite"/>
    </source>
</evidence>